<dbReference type="OrthoDB" id="693061at2759"/>
<dbReference type="Proteomes" id="UP000636709">
    <property type="component" value="Unassembled WGS sequence"/>
</dbReference>
<proteinExistence type="predicted"/>
<keyword evidence="3" id="KW-1185">Reference proteome</keyword>
<dbReference type="GO" id="GO:0003676">
    <property type="term" value="F:nucleic acid binding"/>
    <property type="evidence" value="ECO:0007669"/>
    <property type="project" value="InterPro"/>
</dbReference>
<comment type="caution">
    <text evidence="2">The sequence shown here is derived from an EMBL/GenBank/DDBJ whole genome shotgun (WGS) entry which is preliminary data.</text>
</comment>
<dbReference type="EMBL" id="JACEFO010000430">
    <property type="protein sequence ID" value="KAF8769783.1"/>
    <property type="molecule type" value="Genomic_DNA"/>
</dbReference>
<feature type="domain" description="RNase H type-1" evidence="1">
    <location>
        <begin position="13"/>
        <end position="74"/>
    </location>
</feature>
<evidence type="ECO:0000313" key="2">
    <source>
        <dbReference type="EMBL" id="KAF8769783.1"/>
    </source>
</evidence>
<dbReference type="InterPro" id="IPR012337">
    <property type="entry name" value="RNaseH-like_sf"/>
</dbReference>
<organism evidence="2 3">
    <name type="scientific">Digitaria exilis</name>
    <dbReference type="NCBI Taxonomy" id="1010633"/>
    <lineage>
        <taxon>Eukaryota</taxon>
        <taxon>Viridiplantae</taxon>
        <taxon>Streptophyta</taxon>
        <taxon>Embryophyta</taxon>
        <taxon>Tracheophyta</taxon>
        <taxon>Spermatophyta</taxon>
        <taxon>Magnoliopsida</taxon>
        <taxon>Liliopsida</taxon>
        <taxon>Poales</taxon>
        <taxon>Poaceae</taxon>
        <taxon>PACMAD clade</taxon>
        <taxon>Panicoideae</taxon>
        <taxon>Panicodae</taxon>
        <taxon>Paniceae</taxon>
        <taxon>Anthephorinae</taxon>
        <taxon>Digitaria</taxon>
    </lineage>
</organism>
<dbReference type="PANTHER" id="PTHR47074:SF11">
    <property type="entry name" value="REVERSE TRANSCRIPTASE-LIKE PROTEIN"/>
    <property type="match status" value="1"/>
</dbReference>
<sequence length="131" mass="14388">MLGPPVEGWVKINSDGSFDATNGHGASAAVLRDHQGQVLAAQSRWYGPTLEVLVAETRAAQDDLLLALQLGVTRRSFICFEVHFIRREANSLADICAKEVSVDSPVKNWHNCFPLWLMEAAANDCNLHCVN</sequence>
<accession>A0A835FQP4</accession>
<dbReference type="InterPro" id="IPR002156">
    <property type="entry name" value="RNaseH_domain"/>
</dbReference>
<evidence type="ECO:0000313" key="3">
    <source>
        <dbReference type="Proteomes" id="UP000636709"/>
    </source>
</evidence>
<dbReference type="GO" id="GO:0004523">
    <property type="term" value="F:RNA-DNA hybrid ribonuclease activity"/>
    <property type="evidence" value="ECO:0007669"/>
    <property type="project" value="InterPro"/>
</dbReference>
<dbReference type="AlphaFoldDB" id="A0A835FQP4"/>
<dbReference type="InterPro" id="IPR052929">
    <property type="entry name" value="RNase_H-like_EbsB-rel"/>
</dbReference>
<evidence type="ECO:0000259" key="1">
    <source>
        <dbReference type="Pfam" id="PF13456"/>
    </source>
</evidence>
<protein>
    <recommendedName>
        <fullName evidence="1">RNase H type-1 domain-containing protein</fullName>
    </recommendedName>
</protein>
<dbReference type="SUPFAM" id="SSF53098">
    <property type="entry name" value="Ribonuclease H-like"/>
    <property type="match status" value="1"/>
</dbReference>
<gene>
    <name evidence="2" type="ORF">HU200_006397</name>
</gene>
<reference evidence="2" key="1">
    <citation type="submission" date="2020-07" db="EMBL/GenBank/DDBJ databases">
        <title>Genome sequence and genetic diversity analysis of an under-domesticated orphan crop, white fonio (Digitaria exilis).</title>
        <authorList>
            <person name="Bennetzen J.L."/>
            <person name="Chen S."/>
            <person name="Ma X."/>
            <person name="Wang X."/>
            <person name="Yssel A.E.J."/>
            <person name="Chaluvadi S.R."/>
            <person name="Johnson M."/>
            <person name="Gangashetty P."/>
            <person name="Hamidou F."/>
            <person name="Sanogo M.D."/>
            <person name="Zwaenepoel A."/>
            <person name="Wallace J."/>
            <person name="Van De Peer Y."/>
            <person name="Van Deynze A."/>
        </authorList>
    </citation>
    <scope>NUCLEOTIDE SEQUENCE</scope>
    <source>
        <tissue evidence="2">Leaves</tissue>
    </source>
</reference>
<name>A0A835FQP4_9POAL</name>
<dbReference type="Pfam" id="PF13456">
    <property type="entry name" value="RVT_3"/>
    <property type="match status" value="1"/>
</dbReference>
<dbReference type="PANTHER" id="PTHR47074">
    <property type="entry name" value="BNAC02G40300D PROTEIN"/>
    <property type="match status" value="1"/>
</dbReference>